<sequence>MKLEIIAKNLEDILLINKSNADRIEFCTNLEVGGLTPTHKEIKEAGEISKLPVNVIVRPTARDFYYTETEFQKILEDLQFIKGTKVSGIVIGIITPEGEINVDRMKKIMELKGNKNVTFHKAFDQLNDFEKGIDVLYSLGINTVLTSCGEIIELNTEKLKKIKDLKKVKILAGGGVNENNILKIAPASDEIHIGTAVRVDGTWNSEIDIQKINQFKKIVKK</sequence>
<gene>
    <name evidence="3" type="primary">cutC</name>
    <name evidence="3" type="ORF">MTABA_v1c06950</name>
</gene>
<name>A0A2K8P566_9MOLU</name>
<evidence type="ECO:0000313" key="4">
    <source>
        <dbReference type="Proteomes" id="UP000232223"/>
    </source>
</evidence>
<keyword evidence="4" id="KW-1185">Reference proteome</keyword>
<dbReference type="RefSeq" id="WP_100679806.1">
    <property type="nucleotide sequence ID" value="NZ_CP024969.1"/>
</dbReference>
<dbReference type="Pfam" id="PF03932">
    <property type="entry name" value="CutC"/>
    <property type="match status" value="1"/>
</dbReference>
<dbReference type="InterPro" id="IPR005627">
    <property type="entry name" value="CutC-like"/>
</dbReference>
<evidence type="ECO:0000256" key="1">
    <source>
        <dbReference type="ARBA" id="ARBA00007768"/>
    </source>
</evidence>
<dbReference type="InterPro" id="IPR036822">
    <property type="entry name" value="CutC-like_dom_sf"/>
</dbReference>
<dbReference type="PANTHER" id="PTHR12598:SF0">
    <property type="entry name" value="COPPER HOMEOSTASIS PROTEIN CUTC HOMOLOG"/>
    <property type="match status" value="1"/>
</dbReference>
<dbReference type="OrthoDB" id="9815677at2"/>
<comment type="similarity">
    <text evidence="1">Belongs to the CutC family.</text>
</comment>
<protein>
    <recommendedName>
        <fullName evidence="2">Copper homeostasis protein cutC homolog</fullName>
    </recommendedName>
</protein>
<dbReference type="EMBL" id="CP024969">
    <property type="protein sequence ID" value="ATZ21887.1"/>
    <property type="molecule type" value="Genomic_DNA"/>
</dbReference>
<dbReference type="KEGG" id="mtab:MTABA_v1c06950"/>
<organism evidence="3 4">
    <name type="scientific">Mesoplasma tabanidae</name>
    <dbReference type="NCBI Taxonomy" id="219745"/>
    <lineage>
        <taxon>Bacteria</taxon>
        <taxon>Bacillati</taxon>
        <taxon>Mycoplasmatota</taxon>
        <taxon>Mollicutes</taxon>
        <taxon>Entomoplasmatales</taxon>
        <taxon>Entomoplasmataceae</taxon>
        <taxon>Mesoplasma</taxon>
    </lineage>
</organism>
<dbReference type="SUPFAM" id="SSF110395">
    <property type="entry name" value="CutC-like"/>
    <property type="match status" value="1"/>
</dbReference>
<dbReference type="GO" id="GO:0005507">
    <property type="term" value="F:copper ion binding"/>
    <property type="evidence" value="ECO:0007669"/>
    <property type="project" value="TreeGrafter"/>
</dbReference>
<evidence type="ECO:0000256" key="2">
    <source>
        <dbReference type="ARBA" id="ARBA00019014"/>
    </source>
</evidence>
<accession>A0A2K8P566</accession>
<dbReference type="PANTHER" id="PTHR12598">
    <property type="entry name" value="COPPER HOMEOSTASIS PROTEIN CUTC"/>
    <property type="match status" value="1"/>
</dbReference>
<dbReference type="Gene3D" id="3.20.20.380">
    <property type="entry name" value="Copper homeostasis (CutC) domain"/>
    <property type="match status" value="1"/>
</dbReference>
<dbReference type="AlphaFoldDB" id="A0A2K8P566"/>
<dbReference type="Proteomes" id="UP000232223">
    <property type="component" value="Chromosome"/>
</dbReference>
<evidence type="ECO:0000313" key="3">
    <source>
        <dbReference type="EMBL" id="ATZ21887.1"/>
    </source>
</evidence>
<proteinExistence type="inferred from homology"/>
<reference evidence="3 4" key="1">
    <citation type="submission" date="2017-11" db="EMBL/GenBank/DDBJ databases">
        <title>Genome sequence of Mesoplasma tabanidae BARC 857 (ATCC 49584).</title>
        <authorList>
            <person name="Lo W.-S."/>
            <person name="Kuo C.-H."/>
        </authorList>
    </citation>
    <scope>NUCLEOTIDE SEQUENCE [LARGE SCALE GENOMIC DNA]</scope>
    <source>
        <strain evidence="3 4">BARC 857</strain>
    </source>
</reference>